<protein>
    <submittedName>
        <fullName evidence="1">4655_t:CDS:1</fullName>
    </submittedName>
</protein>
<comment type="caution">
    <text evidence="1">The sequence shown here is derived from an EMBL/GenBank/DDBJ whole genome shotgun (WGS) entry which is preliminary data.</text>
</comment>
<evidence type="ECO:0000313" key="1">
    <source>
        <dbReference type="EMBL" id="CAG8484767.1"/>
    </source>
</evidence>
<name>A0ACA9KPP7_9GLOM</name>
<dbReference type="EMBL" id="CAJVPU010001618">
    <property type="protein sequence ID" value="CAG8484767.1"/>
    <property type="molecule type" value="Genomic_DNA"/>
</dbReference>
<accession>A0ACA9KPP7</accession>
<evidence type="ECO:0000313" key="2">
    <source>
        <dbReference type="Proteomes" id="UP000789702"/>
    </source>
</evidence>
<sequence length="847" mass="92978">MVSEQSGVLSGNNPMTVNASDPLTLTIVQVVIIVMFCRLLHLGLKRIRQPRVISEVIGGIILGPSVLGHIPGYINTMFSASSLTYLNLLANLGLLLYLFIVGLELNPTMIRKSIKTVIFISASGIILPFALGVGVAYGLYYSMGNDNVPFTSFLLFICVAMSITAFPVLARILSELKLMRTPVGSCALNSAVGDDITAWILLALVVAIINASNYLTALYAFLICVAWTLIVGFIIRPILLKLIVLTNSNQTSPSTLMVAITLSVVLLSGFITNIIGIHYIFGGFIIGVIIPHEGGFAVALTEKIEDLITVLFIPIYFTLSGLKTNISDLGATGWGWVILVIVVAMIGKVAGCTAAARATGLTFREALTVGVFMSCKGLVELIILNVGYDAKIINSKVFSIMVVMALVTTFVTTPLATYLYPIQYQKKVERKRKKEDIESTDLSLSKENIRLLVVLNKVENLPAMITFVQLLQPNKAPTKSTLQNSDDQSDLSTTKVMRTMNVYVLRLIELTQRMSAVMKFNEISETILHDPIMNMFTALSQISSVKVDPKLAVASPKDYCQEIVDRIQDADINLVIIPWSGAGEIVDTPIENEPREKKHTSPQVASFVQGVFSEATIYASVGAFVDRGFGSIDSNTCTLPNPIGYLRVFVPFFGGADDREALNFVFKLLEYPNVNITVLRIIKSEVPTGNEVTLRPEVQSEIPDDEKDRPPLDRQISTITISDAVVNRENEEDESFLDKHLKSKSGYPTKNARISYQEVSSKTPIQTAVERSKEVVHRKDLVVVGRSHHSHANERHHHHEFRELIKNLGSYGNDTHKSLGYVAEAFLVGGVSASLLVLQAKDVEDKK</sequence>
<reference evidence="1" key="1">
    <citation type="submission" date="2021-06" db="EMBL/GenBank/DDBJ databases">
        <authorList>
            <person name="Kallberg Y."/>
            <person name="Tangrot J."/>
            <person name="Rosling A."/>
        </authorList>
    </citation>
    <scope>NUCLEOTIDE SEQUENCE</scope>
    <source>
        <strain evidence="1">IL203A</strain>
    </source>
</reference>
<gene>
    <name evidence="1" type="ORF">DHETER_LOCUS2288</name>
</gene>
<proteinExistence type="predicted"/>
<dbReference type="Proteomes" id="UP000789702">
    <property type="component" value="Unassembled WGS sequence"/>
</dbReference>
<keyword evidence="2" id="KW-1185">Reference proteome</keyword>
<organism evidence="1 2">
    <name type="scientific">Dentiscutata heterogama</name>
    <dbReference type="NCBI Taxonomy" id="1316150"/>
    <lineage>
        <taxon>Eukaryota</taxon>
        <taxon>Fungi</taxon>
        <taxon>Fungi incertae sedis</taxon>
        <taxon>Mucoromycota</taxon>
        <taxon>Glomeromycotina</taxon>
        <taxon>Glomeromycetes</taxon>
        <taxon>Diversisporales</taxon>
        <taxon>Gigasporaceae</taxon>
        <taxon>Dentiscutata</taxon>
    </lineage>
</organism>